<dbReference type="OrthoDB" id="6711255at2"/>
<reference evidence="2 3" key="1">
    <citation type="submission" date="2019-09" db="EMBL/GenBank/DDBJ databases">
        <authorList>
            <person name="Chandra G."/>
            <person name="Truman W A."/>
        </authorList>
    </citation>
    <scope>NUCLEOTIDE SEQUENCE [LARGE SCALE GENOMIC DNA]</scope>
    <source>
        <strain evidence="2">PS833</strain>
    </source>
</reference>
<evidence type="ECO:0008006" key="4">
    <source>
        <dbReference type="Google" id="ProtNLM"/>
    </source>
</evidence>
<dbReference type="AlphaFoldDB" id="A0A5E7AA86"/>
<keyword evidence="1" id="KW-0472">Membrane</keyword>
<accession>A0A5E7AA86</accession>
<evidence type="ECO:0000313" key="3">
    <source>
        <dbReference type="Proteomes" id="UP000409037"/>
    </source>
</evidence>
<feature type="transmembrane region" description="Helical" evidence="1">
    <location>
        <begin position="77"/>
        <end position="97"/>
    </location>
</feature>
<keyword evidence="1" id="KW-0812">Transmembrane</keyword>
<organism evidence="2 3">
    <name type="scientific">Pseudomonas fluorescens</name>
    <dbReference type="NCBI Taxonomy" id="294"/>
    <lineage>
        <taxon>Bacteria</taxon>
        <taxon>Pseudomonadati</taxon>
        <taxon>Pseudomonadota</taxon>
        <taxon>Gammaproteobacteria</taxon>
        <taxon>Pseudomonadales</taxon>
        <taxon>Pseudomonadaceae</taxon>
        <taxon>Pseudomonas</taxon>
    </lineage>
</organism>
<dbReference type="InterPro" id="IPR006481">
    <property type="entry name" value="Phage_lambda_GpS_holin"/>
</dbReference>
<proteinExistence type="predicted"/>
<gene>
    <name evidence="2" type="ORF">PS833_00744</name>
</gene>
<dbReference type="Proteomes" id="UP000409037">
    <property type="component" value="Unassembled WGS sequence"/>
</dbReference>
<evidence type="ECO:0000313" key="2">
    <source>
        <dbReference type="EMBL" id="VVN76078.1"/>
    </source>
</evidence>
<dbReference type="Pfam" id="PF05106">
    <property type="entry name" value="Phage_holin_3_1"/>
    <property type="match status" value="1"/>
</dbReference>
<feature type="transmembrane region" description="Helical" evidence="1">
    <location>
        <begin position="12"/>
        <end position="38"/>
    </location>
</feature>
<dbReference type="RefSeq" id="WP_150796644.1">
    <property type="nucleotide sequence ID" value="NZ_CABVHU010000001.1"/>
</dbReference>
<dbReference type="EMBL" id="CABVHU010000001">
    <property type="protein sequence ID" value="VVN76078.1"/>
    <property type="molecule type" value="Genomic_DNA"/>
</dbReference>
<feature type="transmembrane region" description="Helical" evidence="1">
    <location>
        <begin position="50"/>
        <end position="71"/>
    </location>
</feature>
<dbReference type="NCBIfam" id="TIGR01594">
    <property type="entry name" value="holin_lambda"/>
    <property type="match status" value="1"/>
</dbReference>
<dbReference type="PROSITE" id="PS51257">
    <property type="entry name" value="PROKAR_LIPOPROTEIN"/>
    <property type="match status" value="1"/>
</dbReference>
<keyword evidence="1" id="KW-1133">Transmembrane helix</keyword>
<evidence type="ECO:0000256" key="1">
    <source>
        <dbReference type="SAM" id="Phobius"/>
    </source>
</evidence>
<protein>
    <recommendedName>
        <fullName evidence="4">Phage holin, lambda family</fullName>
    </recommendedName>
</protein>
<name>A0A5E7AA86_PSEFL</name>
<sequence>MPHMPDKNPETWLLITAWLSQHAPMFYAAALSCWIAFLRVIYGGGGRRQALLESCLCGAITAGAFPLLEYFNLPSSLAAAVGAVIGTMGVKKVAALADRFTDIKLPKRQE</sequence>